<dbReference type="InterPro" id="IPR009389">
    <property type="entry name" value="DUF1045"/>
</dbReference>
<protein>
    <submittedName>
        <fullName evidence="1">DUF1045 domain-containing protein</fullName>
    </submittedName>
</protein>
<name>A0ABS8CS45_9RHOB</name>
<accession>A0ABS8CS45</accession>
<dbReference type="Pfam" id="PF06299">
    <property type="entry name" value="DUF1045"/>
    <property type="match status" value="1"/>
</dbReference>
<proteinExistence type="predicted"/>
<reference evidence="1 2" key="1">
    <citation type="submission" date="2020-07" db="EMBL/GenBank/DDBJ databases">
        <title>Pseudogemmobacter sp. nov., isolated from poultry manure in Taiwan.</title>
        <authorList>
            <person name="Lin S.-Y."/>
            <person name="Tang Y.-S."/>
            <person name="Young C.-C."/>
        </authorList>
    </citation>
    <scope>NUCLEOTIDE SEQUENCE [LARGE SCALE GENOMIC DNA]</scope>
    <source>
        <strain evidence="1 2">CC-YST710</strain>
    </source>
</reference>
<gene>
    <name evidence="1" type="ORF">H0485_19755</name>
</gene>
<dbReference type="PIRSF" id="PIRSF033328">
    <property type="entry name" value="Phest_Mll4975"/>
    <property type="match status" value="1"/>
</dbReference>
<sequence>MEKFRRYAVYYAPPAGVFHDRTAAWLGWDTGPGQAVTPPDLGIDIEAITREPRKYGFHGTIRAPFRLAEGQDLAGLKARIAHIAASLAPVRLGALKLAELEGFIALIPTGDLAPLLALGAAVVRGTNDLRAPLNEAEIARRRPGQLTPRQRQLLEEFGYPGVMEEFRFHLTLTDRLTGEDQSRIALILADYLADALPDPFVIEDLVLFGEDDAGRFHQLNRYALQG</sequence>
<comment type="caution">
    <text evidence="1">The sequence shown here is derived from an EMBL/GenBank/DDBJ whole genome shotgun (WGS) entry which is preliminary data.</text>
</comment>
<dbReference type="Proteomes" id="UP001198571">
    <property type="component" value="Unassembled WGS sequence"/>
</dbReference>
<dbReference type="RefSeq" id="WP_226937636.1">
    <property type="nucleotide sequence ID" value="NZ_JACDXX010000033.1"/>
</dbReference>
<dbReference type="EMBL" id="JACDXX010000033">
    <property type="protein sequence ID" value="MCB5412212.1"/>
    <property type="molecule type" value="Genomic_DNA"/>
</dbReference>
<evidence type="ECO:0000313" key="1">
    <source>
        <dbReference type="EMBL" id="MCB5412212.1"/>
    </source>
</evidence>
<keyword evidence="2" id="KW-1185">Reference proteome</keyword>
<organism evidence="1 2">
    <name type="scientific">Pseudogemmobacter faecipullorum</name>
    <dbReference type="NCBI Taxonomy" id="2755041"/>
    <lineage>
        <taxon>Bacteria</taxon>
        <taxon>Pseudomonadati</taxon>
        <taxon>Pseudomonadota</taxon>
        <taxon>Alphaproteobacteria</taxon>
        <taxon>Rhodobacterales</taxon>
        <taxon>Paracoccaceae</taxon>
        <taxon>Pseudogemmobacter</taxon>
    </lineage>
</organism>
<evidence type="ECO:0000313" key="2">
    <source>
        <dbReference type="Proteomes" id="UP001198571"/>
    </source>
</evidence>